<dbReference type="InterPro" id="IPR011009">
    <property type="entry name" value="Kinase-like_dom_sf"/>
</dbReference>
<name>A0A0C9Z4P1_9AGAM</name>
<protein>
    <submittedName>
        <fullName evidence="1">Unplaced genomic scaffold scaffold_36, whole genome shotgun sequence</fullName>
    </submittedName>
</protein>
<evidence type="ECO:0000313" key="2">
    <source>
        <dbReference type="Proteomes" id="UP000054018"/>
    </source>
</evidence>
<keyword evidence="2" id="KW-1185">Reference proteome</keyword>
<proteinExistence type="predicted"/>
<dbReference type="SUPFAM" id="SSF56112">
    <property type="entry name" value="Protein kinase-like (PK-like)"/>
    <property type="match status" value="1"/>
</dbReference>
<dbReference type="EMBL" id="KN833720">
    <property type="protein sequence ID" value="KIK24036.1"/>
    <property type="molecule type" value="Genomic_DNA"/>
</dbReference>
<dbReference type="STRING" id="765257.A0A0C9Z4P1"/>
<gene>
    <name evidence="1" type="ORF">PISMIDRAFT_99453</name>
</gene>
<organism evidence="1 2">
    <name type="scientific">Pisolithus microcarpus 441</name>
    <dbReference type="NCBI Taxonomy" id="765257"/>
    <lineage>
        <taxon>Eukaryota</taxon>
        <taxon>Fungi</taxon>
        <taxon>Dikarya</taxon>
        <taxon>Basidiomycota</taxon>
        <taxon>Agaricomycotina</taxon>
        <taxon>Agaricomycetes</taxon>
        <taxon>Agaricomycetidae</taxon>
        <taxon>Boletales</taxon>
        <taxon>Sclerodermatineae</taxon>
        <taxon>Pisolithaceae</taxon>
        <taxon>Pisolithus</taxon>
    </lineage>
</organism>
<sequence length="375" mass="41483">MDSAGSIIPKSYRRQSHNETLGYVQCTAPDHPRVSRPNFTRQVLTYDYVGFLSLERLDPTHTPLYLTFAFCVLHFLVFEVRSSPRPFAPIPRLTCILADNQVWRLPNAAADLPTYDYIVNACTEAGFNRNGVCIQVAGKPSLWVKYGDDYVMRGEGRTQAYVAQIVNADPASVVRVPDVCLGFSRGGRGYIVMDYVHGKTIDNRKSPTGNYYEKDVEAAAAAVKQLIDVKMPADTAPGPVGGGLIGHDFFVDCLSDCKYSTVGQLQAQVNEVLRIQGQGLRVDFQTETANGLILCPSDLHASNFIIDDEEKLWAIDFGRTCFLPPSFMSFSLKRSWDVFVHCVAQRLQYPRSANLYAVSLASGLMLVCGNNALGK</sequence>
<accession>A0A0C9Z4P1</accession>
<dbReference type="AlphaFoldDB" id="A0A0C9Z4P1"/>
<evidence type="ECO:0000313" key="1">
    <source>
        <dbReference type="EMBL" id="KIK24036.1"/>
    </source>
</evidence>
<dbReference type="OrthoDB" id="2665219at2759"/>
<reference evidence="1 2" key="1">
    <citation type="submission" date="2014-04" db="EMBL/GenBank/DDBJ databases">
        <authorList>
            <consortium name="DOE Joint Genome Institute"/>
            <person name="Kuo A."/>
            <person name="Kohler A."/>
            <person name="Costa M.D."/>
            <person name="Nagy L.G."/>
            <person name="Floudas D."/>
            <person name="Copeland A."/>
            <person name="Barry K.W."/>
            <person name="Cichocki N."/>
            <person name="Veneault-Fourrey C."/>
            <person name="LaButti K."/>
            <person name="Lindquist E.A."/>
            <person name="Lipzen A."/>
            <person name="Lundell T."/>
            <person name="Morin E."/>
            <person name="Murat C."/>
            <person name="Sun H."/>
            <person name="Tunlid A."/>
            <person name="Henrissat B."/>
            <person name="Grigoriev I.V."/>
            <person name="Hibbett D.S."/>
            <person name="Martin F."/>
            <person name="Nordberg H.P."/>
            <person name="Cantor M.N."/>
            <person name="Hua S.X."/>
        </authorList>
    </citation>
    <scope>NUCLEOTIDE SEQUENCE [LARGE SCALE GENOMIC DNA]</scope>
    <source>
        <strain evidence="1 2">441</strain>
    </source>
</reference>
<reference evidence="2" key="2">
    <citation type="submission" date="2015-01" db="EMBL/GenBank/DDBJ databases">
        <title>Evolutionary Origins and Diversification of the Mycorrhizal Mutualists.</title>
        <authorList>
            <consortium name="DOE Joint Genome Institute"/>
            <consortium name="Mycorrhizal Genomics Consortium"/>
            <person name="Kohler A."/>
            <person name="Kuo A."/>
            <person name="Nagy L.G."/>
            <person name="Floudas D."/>
            <person name="Copeland A."/>
            <person name="Barry K.W."/>
            <person name="Cichocki N."/>
            <person name="Veneault-Fourrey C."/>
            <person name="LaButti K."/>
            <person name="Lindquist E.A."/>
            <person name="Lipzen A."/>
            <person name="Lundell T."/>
            <person name="Morin E."/>
            <person name="Murat C."/>
            <person name="Riley R."/>
            <person name="Ohm R."/>
            <person name="Sun H."/>
            <person name="Tunlid A."/>
            <person name="Henrissat B."/>
            <person name="Grigoriev I.V."/>
            <person name="Hibbett D.S."/>
            <person name="Martin F."/>
        </authorList>
    </citation>
    <scope>NUCLEOTIDE SEQUENCE [LARGE SCALE GENOMIC DNA]</scope>
    <source>
        <strain evidence="2">441</strain>
    </source>
</reference>
<dbReference type="Proteomes" id="UP000054018">
    <property type="component" value="Unassembled WGS sequence"/>
</dbReference>
<dbReference type="HOGENOM" id="CLU_057554_1_0_1"/>